<sequence>MTVLLTGATGFLGCRILRALLAEDTEEPVHVLGRGTPQELRARVEAAVSWLEGPRPGPDALRRLHCFSADLTRPGLNLSPDERTRITDRLTSVWHCGAFLGLQADPVTLYRTNVLGTRSVLELLQDAPAAHMLYVSTAFVAGRRRDGHVTEDDLSDAEGFHVPYEETKHTAERLIHAWSRRTGRAATILRPSLLVTDRRVPDGLPDQPLGILARLIENTLRLNADDAISARILRGEAHGTAMTVRLPGDPAGSLNLVPADYAVSAMTRVMAQHGDRAGVHTVHVTHPHNTPIALVTSAFETRYPGTAVEIMPTVPSPTPTETGIIAHASHLFAYTAQRRTYDRTHLLRAVNGLPDPAPIDSTYLLRALAPAETPAGM</sequence>
<feature type="domain" description="Thioester reductase (TE)" evidence="1">
    <location>
        <begin position="5"/>
        <end position="266"/>
    </location>
</feature>
<dbReference type="RefSeq" id="WP_344090803.1">
    <property type="nucleotide sequence ID" value="NZ_BAAAHB010000031.1"/>
</dbReference>
<dbReference type="Pfam" id="PF07993">
    <property type="entry name" value="NAD_binding_4"/>
    <property type="match status" value="1"/>
</dbReference>
<dbReference type="Gene3D" id="3.40.50.720">
    <property type="entry name" value="NAD(P)-binding Rossmann-like Domain"/>
    <property type="match status" value="1"/>
</dbReference>
<organism evidence="2 3">
    <name type="scientific">Streptomyces stramineus</name>
    <dbReference type="NCBI Taxonomy" id="173861"/>
    <lineage>
        <taxon>Bacteria</taxon>
        <taxon>Bacillati</taxon>
        <taxon>Actinomycetota</taxon>
        <taxon>Actinomycetes</taxon>
        <taxon>Kitasatosporales</taxon>
        <taxon>Streptomycetaceae</taxon>
        <taxon>Streptomyces</taxon>
    </lineage>
</organism>
<evidence type="ECO:0000259" key="1">
    <source>
        <dbReference type="Pfam" id="PF07993"/>
    </source>
</evidence>
<evidence type="ECO:0000313" key="2">
    <source>
        <dbReference type="EMBL" id="GAA0467102.1"/>
    </source>
</evidence>
<dbReference type="EMBL" id="BAAAHB010000031">
    <property type="protein sequence ID" value="GAA0467102.1"/>
    <property type="molecule type" value="Genomic_DNA"/>
</dbReference>
<dbReference type="InterPro" id="IPR050177">
    <property type="entry name" value="Lipid_A_modif_metabolic_enz"/>
</dbReference>
<reference evidence="3" key="1">
    <citation type="journal article" date="2019" name="Int. J. Syst. Evol. Microbiol.">
        <title>The Global Catalogue of Microorganisms (GCM) 10K type strain sequencing project: providing services to taxonomists for standard genome sequencing and annotation.</title>
        <authorList>
            <consortium name="The Broad Institute Genomics Platform"/>
            <consortium name="The Broad Institute Genome Sequencing Center for Infectious Disease"/>
            <person name="Wu L."/>
            <person name="Ma J."/>
        </authorList>
    </citation>
    <scope>NUCLEOTIDE SEQUENCE [LARGE SCALE GENOMIC DNA]</scope>
    <source>
        <strain evidence="3">JCM 10649</strain>
    </source>
</reference>
<evidence type="ECO:0000313" key="3">
    <source>
        <dbReference type="Proteomes" id="UP001499895"/>
    </source>
</evidence>
<accession>A0ABP3JYF8</accession>
<name>A0ABP3JYF8_9ACTN</name>
<dbReference type="Proteomes" id="UP001499895">
    <property type="component" value="Unassembled WGS sequence"/>
</dbReference>
<keyword evidence="3" id="KW-1185">Reference proteome</keyword>
<dbReference type="PANTHER" id="PTHR43245:SF51">
    <property type="entry name" value="SHORT CHAIN DEHYDROGENASE_REDUCTASE FAMILY 42E, MEMBER 2"/>
    <property type="match status" value="1"/>
</dbReference>
<proteinExistence type="predicted"/>
<dbReference type="SUPFAM" id="SSF51735">
    <property type="entry name" value="NAD(P)-binding Rossmann-fold domains"/>
    <property type="match status" value="1"/>
</dbReference>
<gene>
    <name evidence="2" type="ORF">GCM10009544_31680</name>
</gene>
<protein>
    <submittedName>
        <fullName evidence="2">SDR family oxidoreductase</fullName>
    </submittedName>
</protein>
<comment type="caution">
    <text evidence="2">The sequence shown here is derived from an EMBL/GenBank/DDBJ whole genome shotgun (WGS) entry which is preliminary data.</text>
</comment>
<dbReference type="InterPro" id="IPR036291">
    <property type="entry name" value="NAD(P)-bd_dom_sf"/>
</dbReference>
<dbReference type="InterPro" id="IPR013120">
    <property type="entry name" value="FAR_NAD-bd"/>
</dbReference>
<dbReference type="PANTHER" id="PTHR43245">
    <property type="entry name" value="BIFUNCTIONAL POLYMYXIN RESISTANCE PROTEIN ARNA"/>
    <property type="match status" value="1"/>
</dbReference>